<gene>
    <name evidence="2" type="ORF">ACFQ2I_11395</name>
</gene>
<keyword evidence="3" id="KW-1185">Reference proteome</keyword>
<dbReference type="InterPro" id="IPR036582">
    <property type="entry name" value="Mao_N_sf"/>
</dbReference>
<sequence>MNLLRKIRIHAVVAVILSTVVLLGSVVLPSERAYADAFIDEVDGAYQKLLDQYTKQYEEDKVEISEEYSWLHAILTGEQEHMARIVDADLAYLTELFDNDYNQLVKRYGSSREYRDKLATYKRQINPDYSTGALWKYKITINRDYSTSTHWKFDNEINPGYSTSTMWKYKNTTNPDYSTSTMWKYKNAVNPNYSTSLMWKLKNESNAHYSTSTMWSYKQGYLKLADARKKIDAILTNGSKDLQETRDQAVTSITKTRQDTVEQLFDLRDKTASAFLATRKDTLASILSIREQHFGSGLEVKPITISFDPIKVLINLKLMSFEQPPVIINGNTLVPMRAIFETLGASIEWDPEQFAVTATKGNQTIYLKIGEKKAQLNGKTIELGVPAQIVNANTMVPVRFISESLGGEVLWDNMTRTVVISR</sequence>
<accession>A0ABW3HR25</accession>
<evidence type="ECO:0000313" key="3">
    <source>
        <dbReference type="Proteomes" id="UP001596989"/>
    </source>
</evidence>
<dbReference type="InterPro" id="IPR012854">
    <property type="entry name" value="Cu_amine_oxidase-like_N"/>
</dbReference>
<dbReference type="Gene3D" id="3.30.457.10">
    <property type="entry name" value="Copper amine oxidase-like, N-terminal domain"/>
    <property type="match status" value="1"/>
</dbReference>
<dbReference type="SUPFAM" id="SSF55383">
    <property type="entry name" value="Copper amine oxidase, domain N"/>
    <property type="match status" value="1"/>
</dbReference>
<dbReference type="Proteomes" id="UP001596989">
    <property type="component" value="Unassembled WGS sequence"/>
</dbReference>
<dbReference type="Pfam" id="PF07833">
    <property type="entry name" value="Cu_amine_oxidN1"/>
    <property type="match status" value="1"/>
</dbReference>
<evidence type="ECO:0000259" key="1">
    <source>
        <dbReference type="Pfam" id="PF07833"/>
    </source>
</evidence>
<dbReference type="RefSeq" id="WP_377564316.1">
    <property type="nucleotide sequence ID" value="NZ_JBHTJZ010000012.1"/>
</dbReference>
<dbReference type="EMBL" id="JBHTJZ010000012">
    <property type="protein sequence ID" value="MFD0959999.1"/>
    <property type="molecule type" value="Genomic_DNA"/>
</dbReference>
<evidence type="ECO:0000313" key="2">
    <source>
        <dbReference type="EMBL" id="MFD0959999.1"/>
    </source>
</evidence>
<proteinExistence type="predicted"/>
<reference evidence="3" key="1">
    <citation type="journal article" date="2019" name="Int. J. Syst. Evol. Microbiol.">
        <title>The Global Catalogue of Microorganisms (GCM) 10K type strain sequencing project: providing services to taxonomists for standard genome sequencing and annotation.</title>
        <authorList>
            <consortium name="The Broad Institute Genomics Platform"/>
            <consortium name="The Broad Institute Genome Sequencing Center for Infectious Disease"/>
            <person name="Wu L."/>
            <person name="Ma J."/>
        </authorList>
    </citation>
    <scope>NUCLEOTIDE SEQUENCE [LARGE SCALE GENOMIC DNA]</scope>
    <source>
        <strain evidence="3">CCUG 59129</strain>
    </source>
</reference>
<protein>
    <submittedName>
        <fullName evidence="2">Stalk domain-containing protein</fullName>
    </submittedName>
</protein>
<comment type="caution">
    <text evidence="2">The sequence shown here is derived from an EMBL/GenBank/DDBJ whole genome shotgun (WGS) entry which is preliminary data.</text>
</comment>
<feature type="domain" description="Copper amine oxidase-like N-terminal" evidence="1">
    <location>
        <begin position="314"/>
        <end position="420"/>
    </location>
</feature>
<organism evidence="2 3">
    <name type="scientific">Paenibacillus chungangensis</name>
    <dbReference type="NCBI Taxonomy" id="696535"/>
    <lineage>
        <taxon>Bacteria</taxon>
        <taxon>Bacillati</taxon>
        <taxon>Bacillota</taxon>
        <taxon>Bacilli</taxon>
        <taxon>Bacillales</taxon>
        <taxon>Paenibacillaceae</taxon>
        <taxon>Paenibacillus</taxon>
    </lineage>
</organism>
<name>A0ABW3HR25_9BACL</name>